<reference evidence="4 5" key="1">
    <citation type="submission" date="2023-11" db="EMBL/GenBank/DDBJ databases">
        <title>Paucibacter sp. nov., isolated from fresh soil in Korea.</title>
        <authorList>
            <person name="Le N.T.T."/>
        </authorList>
    </citation>
    <scope>NUCLEOTIDE SEQUENCE [LARGE SCALE GENOMIC DNA]</scope>
    <source>
        <strain evidence="4 5">R3-3</strain>
    </source>
</reference>
<evidence type="ECO:0000259" key="3">
    <source>
        <dbReference type="Pfam" id="PF13191"/>
    </source>
</evidence>
<sequence length="1623" mass="174149">MSSARLIAIANGAYRELVALERAVPDAQALADVLEERGFAPLLLADLEAGPLTTAVAQHLPRADSHDGVLILSWTGHGLVDANNELRLQGTSGGFDVDVARASDLGEWAARTGARRVLVLIDTCFAGRGVIDAARVASAVSAGRRDPGSAWFAVIAASLGDEPARSGALSRVMQRLLSVGPTKGNKDVAGWWVANRPYIRGNDLLETLLNEWDEPRQTPTRFLGGGLDGDFVRNPLFKPDLPDQPVEDLLHALRAGEGAGDQRFFTGREAALERLVGWLALAKPGLFVVTGPPGCGKSALVGRLADLSAPAERARLLQSEAVPAALDPGEGSIQAQIQARGATVDSAAEELARQLGVDPATGSFGVLGAARKRRLAGRPLAVVVDGLDEALQMSQPLVDELLLPLAREARVIVATRDLPLENSSLVAILGGPEERIDLGEDPGGTLRDVRRYVLRRLAGVDPKMDPERVADEIARGEAAPAAAAPFLLARLLTSQLRDQPVDTDSQDWRLRLAGTVESALERDLGGVVIEIDGRPHPGAARELLRALAAAHGSGFPADDVWPAVATALSPSGTVYGRDAAYAALGALGRHVIASSEGGQPVYRLAHRQLSDYLARLPQGTAERSEEVLVAQAIDEVYEQWLDEGHAPQRHTYLWRFAWRHFADAGAPGLQHLERLVERDRDAFLPDLAAANDLAGAIAGTEVRIEEALHCHEQAVKVRRELGDPRRLTLSLFQLSLARSMVGDEQGADSAADEATELARSLRDEPQGRSTLASALLTKAVALVRDGRYETARRLADEAIALDLPYPEDEDDEAWVRRVTARTTASRAAQLSGDVAEGERHARVALDIADAHDALTNSPLMFLEVCSTLAYLLAQQAAMARPGPLDAFDTEPGQRVLDEFRRSGRRGDLGDLMTAKALVALARLHGVNASRGLASAQAIAEVPELIDLALDLTRANASTVVDYGILFADAAMLRAALVAAGGAVDAAAQELKEPIAALRCLPADNLIVGMTLGQVLDAATAYRLNDLLTGTLQDLPQTTELQQEAVTLLRRGSGGGQAQRLVLASALGRLAALLMASGNERDTDIREEAIGVLRELDTDTPAIGLMLLGNLVDQAGRLLGQRTGESAECSREVLRLAATLPDVPQVRLSVAAARINLANAQLQFGGEPGDIGDLFRSAITALDDAPAHPALIAGLLANAHAGLAQILVNAGEFAEGLVHAREGARLIELAMQTPFTEATRWATRVALGRALRGTGAAEEGLQILREVLQTLCDAALASDANIGPLAAALNTGGADLWDDTLAALNEHPKLQRRIALMRNRPADEIGLTVQTVLEALGQVEPAELRIVRDAARSHRQIDPANFDRAWREQGAELPDWLLVPEAVEWAVIGWWNVPTWVLSREYLRTHPLLLDPLADIVLEEFADSPERREVIDLHLRLLADARRDGVDAAYAPMMLNIEVSEWLRSEAPQEYLARHPELQRPEVQEKLRAYSAEGDARATAFAAILELTRRGEQDLAFQALQKPDTMSGRLRAAWRDTDAPRLEALATIVGLASGDETDALQAALAVMVAQVLQQREPVMMPALRERLPVQDDAMRAGLTELVNDAIEHHRSAEAQLSALLALLW</sequence>
<dbReference type="RefSeq" id="WP_320421179.1">
    <property type="nucleotide sequence ID" value="NZ_JAXCLA010000001.1"/>
</dbReference>
<dbReference type="EMBL" id="JAXCLA010000001">
    <property type="protein sequence ID" value="MDY0743312.1"/>
    <property type="molecule type" value="Genomic_DNA"/>
</dbReference>
<name>A0ABU5DAK3_9BURK</name>
<feature type="domain" description="Peptidase C14 caspase" evidence="2">
    <location>
        <begin position="8"/>
        <end position="125"/>
    </location>
</feature>
<dbReference type="Gene3D" id="3.40.50.300">
    <property type="entry name" value="P-loop containing nucleotide triphosphate hydrolases"/>
    <property type="match status" value="1"/>
</dbReference>
<feature type="domain" description="Orc1-like AAA ATPase" evidence="3">
    <location>
        <begin position="265"/>
        <end position="407"/>
    </location>
</feature>
<accession>A0ABU5DAK3</accession>
<keyword evidence="5" id="KW-1185">Reference proteome</keyword>
<dbReference type="InterPro" id="IPR011600">
    <property type="entry name" value="Pept_C14_caspase"/>
</dbReference>
<dbReference type="Pfam" id="PF00656">
    <property type="entry name" value="Peptidase_C14"/>
    <property type="match status" value="1"/>
</dbReference>
<dbReference type="InterPro" id="IPR029030">
    <property type="entry name" value="Caspase-like_dom_sf"/>
</dbReference>
<dbReference type="InterPro" id="IPR011990">
    <property type="entry name" value="TPR-like_helical_dom_sf"/>
</dbReference>
<dbReference type="Proteomes" id="UP001285263">
    <property type="component" value="Unassembled WGS sequence"/>
</dbReference>
<gene>
    <name evidence="4" type="ORF">SNE35_02285</name>
</gene>
<evidence type="ECO:0000259" key="2">
    <source>
        <dbReference type="Pfam" id="PF00656"/>
    </source>
</evidence>
<dbReference type="SUPFAM" id="SSF52540">
    <property type="entry name" value="P-loop containing nucleoside triphosphate hydrolases"/>
    <property type="match status" value="1"/>
</dbReference>
<proteinExistence type="predicted"/>
<dbReference type="SUPFAM" id="SSF48452">
    <property type="entry name" value="TPR-like"/>
    <property type="match status" value="1"/>
</dbReference>
<evidence type="ECO:0000313" key="5">
    <source>
        <dbReference type="Proteomes" id="UP001285263"/>
    </source>
</evidence>
<evidence type="ECO:0000313" key="4">
    <source>
        <dbReference type="EMBL" id="MDY0743312.1"/>
    </source>
</evidence>
<dbReference type="Gene3D" id="1.25.40.10">
    <property type="entry name" value="Tetratricopeptide repeat domain"/>
    <property type="match status" value="1"/>
</dbReference>
<feature type="region of interest" description="Disordered" evidence="1">
    <location>
        <begin position="743"/>
        <end position="765"/>
    </location>
</feature>
<dbReference type="InterPro" id="IPR027417">
    <property type="entry name" value="P-loop_NTPase"/>
</dbReference>
<comment type="caution">
    <text evidence="4">The sequence shown here is derived from an EMBL/GenBank/DDBJ whole genome shotgun (WGS) entry which is preliminary data.</text>
</comment>
<evidence type="ECO:0000256" key="1">
    <source>
        <dbReference type="SAM" id="MobiDB-lite"/>
    </source>
</evidence>
<dbReference type="Pfam" id="PF13191">
    <property type="entry name" value="AAA_16"/>
    <property type="match status" value="1"/>
</dbReference>
<dbReference type="InterPro" id="IPR041664">
    <property type="entry name" value="AAA_16"/>
</dbReference>
<dbReference type="Gene3D" id="3.40.50.1460">
    <property type="match status" value="1"/>
</dbReference>
<protein>
    <submittedName>
        <fullName evidence="4">AAA family ATPase</fullName>
    </submittedName>
</protein>
<dbReference type="SUPFAM" id="SSF52129">
    <property type="entry name" value="Caspase-like"/>
    <property type="match status" value="1"/>
</dbReference>
<organism evidence="4 5">
    <name type="scientific">Roseateles agri</name>
    <dbReference type="NCBI Taxonomy" id="3098619"/>
    <lineage>
        <taxon>Bacteria</taxon>
        <taxon>Pseudomonadati</taxon>
        <taxon>Pseudomonadota</taxon>
        <taxon>Betaproteobacteria</taxon>
        <taxon>Burkholderiales</taxon>
        <taxon>Sphaerotilaceae</taxon>
        <taxon>Roseateles</taxon>
    </lineage>
</organism>